<keyword evidence="1" id="KW-1133">Transmembrane helix</keyword>
<comment type="caution">
    <text evidence="2">The sequence shown here is derived from an EMBL/GenBank/DDBJ whole genome shotgun (WGS) entry which is preliminary data.</text>
</comment>
<keyword evidence="1" id="KW-0812">Transmembrane</keyword>
<protein>
    <submittedName>
        <fullName evidence="2">Protein EXPORTIN 1B</fullName>
    </submittedName>
</protein>
<evidence type="ECO:0000313" key="2">
    <source>
        <dbReference type="EMBL" id="KAL0317873.1"/>
    </source>
</evidence>
<proteinExistence type="predicted"/>
<feature type="transmembrane region" description="Helical" evidence="1">
    <location>
        <begin position="54"/>
        <end position="75"/>
    </location>
</feature>
<organism evidence="2">
    <name type="scientific">Sesamum angustifolium</name>
    <dbReference type="NCBI Taxonomy" id="2727405"/>
    <lineage>
        <taxon>Eukaryota</taxon>
        <taxon>Viridiplantae</taxon>
        <taxon>Streptophyta</taxon>
        <taxon>Embryophyta</taxon>
        <taxon>Tracheophyta</taxon>
        <taxon>Spermatophyta</taxon>
        <taxon>Magnoliopsida</taxon>
        <taxon>eudicotyledons</taxon>
        <taxon>Gunneridae</taxon>
        <taxon>Pentapetalae</taxon>
        <taxon>asterids</taxon>
        <taxon>lamiids</taxon>
        <taxon>Lamiales</taxon>
        <taxon>Pedaliaceae</taxon>
        <taxon>Sesamum</taxon>
    </lineage>
</organism>
<dbReference type="EMBL" id="JACGWK010000014">
    <property type="protein sequence ID" value="KAL0317873.1"/>
    <property type="molecule type" value="Genomic_DNA"/>
</dbReference>
<keyword evidence="1" id="KW-0472">Membrane</keyword>
<name>A0AAW2LI16_9LAMI</name>
<gene>
    <name evidence="2" type="ORF">Sangu_2201600</name>
</gene>
<reference evidence="2" key="1">
    <citation type="submission" date="2020-06" db="EMBL/GenBank/DDBJ databases">
        <authorList>
            <person name="Li T."/>
            <person name="Hu X."/>
            <person name="Zhang T."/>
            <person name="Song X."/>
            <person name="Zhang H."/>
            <person name="Dai N."/>
            <person name="Sheng W."/>
            <person name="Hou X."/>
            <person name="Wei L."/>
        </authorList>
    </citation>
    <scope>NUCLEOTIDE SEQUENCE</scope>
    <source>
        <strain evidence="2">G01</strain>
        <tissue evidence="2">Leaf</tissue>
    </source>
</reference>
<evidence type="ECO:0000256" key="1">
    <source>
        <dbReference type="SAM" id="Phobius"/>
    </source>
</evidence>
<dbReference type="AlphaFoldDB" id="A0AAW2LI16"/>
<reference evidence="2" key="2">
    <citation type="journal article" date="2024" name="Plant">
        <title>Genomic evolution and insights into agronomic trait innovations of Sesamum species.</title>
        <authorList>
            <person name="Miao H."/>
            <person name="Wang L."/>
            <person name="Qu L."/>
            <person name="Liu H."/>
            <person name="Sun Y."/>
            <person name="Le M."/>
            <person name="Wang Q."/>
            <person name="Wei S."/>
            <person name="Zheng Y."/>
            <person name="Lin W."/>
            <person name="Duan Y."/>
            <person name="Cao H."/>
            <person name="Xiong S."/>
            <person name="Wang X."/>
            <person name="Wei L."/>
            <person name="Li C."/>
            <person name="Ma Q."/>
            <person name="Ju M."/>
            <person name="Zhao R."/>
            <person name="Li G."/>
            <person name="Mu C."/>
            <person name="Tian Q."/>
            <person name="Mei H."/>
            <person name="Zhang T."/>
            <person name="Gao T."/>
            <person name="Zhang H."/>
        </authorList>
    </citation>
    <scope>NUCLEOTIDE SEQUENCE</scope>
    <source>
        <strain evidence="2">G01</strain>
    </source>
</reference>
<sequence length="148" mass="17101">MAAEKLRDLSHPLDVSLLDATVAAFYGTGSKEEVSSSSFPFFFFYAPARFSTLFFLYPFNYVSLCILFLGILMPIRNNCTTYLFFKICGMHMIPLEFTHVHNLGWILVSEWSQASSVSDSLEFDRHWMQFITSDTDIVFNSRKVEYDL</sequence>
<accession>A0AAW2LI16</accession>